<dbReference type="AlphaFoldDB" id="A0AAQ4EGI6"/>
<accession>A0AAQ4EGI6</accession>
<name>A0AAQ4EGI6_AMBAM</name>
<evidence type="ECO:0000313" key="2">
    <source>
        <dbReference type="Proteomes" id="UP001321473"/>
    </source>
</evidence>
<sequence>MFDGVRLLAPWRERSARGLYDFVVGLAADVAARLQKENYSFGFFLPQGLSEPDRFTTQLKKILNARHSVLFYPDFSVFWKTAAAVQLATTAGSPRSLLERDHGERDRLDKRQFRLLLSRAAGGRISETW</sequence>
<comment type="caution">
    <text evidence="1">The sequence shown here is derived from an EMBL/GenBank/DDBJ whole genome shotgun (WGS) entry which is preliminary data.</text>
</comment>
<gene>
    <name evidence="1" type="ORF">V5799_011641</name>
</gene>
<organism evidence="1 2">
    <name type="scientific">Amblyomma americanum</name>
    <name type="common">Lone star tick</name>
    <dbReference type="NCBI Taxonomy" id="6943"/>
    <lineage>
        <taxon>Eukaryota</taxon>
        <taxon>Metazoa</taxon>
        <taxon>Ecdysozoa</taxon>
        <taxon>Arthropoda</taxon>
        <taxon>Chelicerata</taxon>
        <taxon>Arachnida</taxon>
        <taxon>Acari</taxon>
        <taxon>Parasitiformes</taxon>
        <taxon>Ixodida</taxon>
        <taxon>Ixodoidea</taxon>
        <taxon>Ixodidae</taxon>
        <taxon>Amblyomminae</taxon>
        <taxon>Amblyomma</taxon>
    </lineage>
</organism>
<dbReference type="Proteomes" id="UP001321473">
    <property type="component" value="Unassembled WGS sequence"/>
</dbReference>
<proteinExistence type="predicted"/>
<reference evidence="1 2" key="1">
    <citation type="journal article" date="2023" name="Arcadia Sci">
        <title>De novo assembly of a long-read Amblyomma americanum tick genome.</title>
        <authorList>
            <person name="Chou S."/>
            <person name="Poskanzer K.E."/>
            <person name="Rollins M."/>
            <person name="Thuy-Boun P.S."/>
        </authorList>
    </citation>
    <scope>NUCLEOTIDE SEQUENCE [LARGE SCALE GENOMIC DNA]</scope>
    <source>
        <strain evidence="1">F_SG_1</strain>
        <tissue evidence="1">Salivary glands</tissue>
    </source>
</reference>
<keyword evidence="2" id="KW-1185">Reference proteome</keyword>
<evidence type="ECO:0000313" key="1">
    <source>
        <dbReference type="EMBL" id="KAK8773826.1"/>
    </source>
</evidence>
<protein>
    <submittedName>
        <fullName evidence="1">Uncharacterized protein</fullName>
    </submittedName>
</protein>
<dbReference type="EMBL" id="JARKHS020016292">
    <property type="protein sequence ID" value="KAK8773826.1"/>
    <property type="molecule type" value="Genomic_DNA"/>
</dbReference>